<protein>
    <submittedName>
        <fullName evidence="1">Unannotated protein</fullName>
    </submittedName>
</protein>
<dbReference type="InterPro" id="IPR036249">
    <property type="entry name" value="Thioredoxin-like_sf"/>
</dbReference>
<name>A0A6J7EID4_9ZZZZ</name>
<accession>A0A6J7EID4</accession>
<sequence>MAVKDTLTRKTGPRLIIASAGVKARHKLAAAKLRRTGGREQVEVFFAFDDALSAVALIGLADRLSGRDVDLVVIPVVERGMDADPAVEWKRAHSVIDAARLAARDGITFTRADVIRPEATRYLAKWVSARQPHRTVTAFAVAAVRAIWVENIDPSQTEHFAALWDVTVGGTPPGPGTHRLAKNQGLMKKRGPYETPAAWVRGQWFFAHERLDRITETLDELGWVKKP</sequence>
<organism evidence="1">
    <name type="scientific">freshwater metagenome</name>
    <dbReference type="NCBI Taxonomy" id="449393"/>
    <lineage>
        <taxon>unclassified sequences</taxon>
        <taxon>metagenomes</taxon>
        <taxon>ecological metagenomes</taxon>
    </lineage>
</organism>
<reference evidence="1" key="1">
    <citation type="submission" date="2020-05" db="EMBL/GenBank/DDBJ databases">
        <authorList>
            <person name="Chiriac C."/>
            <person name="Salcher M."/>
            <person name="Ghai R."/>
            <person name="Kavagutti S V."/>
        </authorList>
    </citation>
    <scope>NUCLEOTIDE SEQUENCE</scope>
</reference>
<dbReference type="Gene3D" id="3.40.30.10">
    <property type="entry name" value="Glutaredoxin"/>
    <property type="match status" value="1"/>
</dbReference>
<dbReference type="AlphaFoldDB" id="A0A6J7EID4"/>
<dbReference type="SUPFAM" id="SSF52833">
    <property type="entry name" value="Thioredoxin-like"/>
    <property type="match status" value="1"/>
</dbReference>
<proteinExistence type="predicted"/>
<gene>
    <name evidence="1" type="ORF">UFOPK3444_01645</name>
</gene>
<evidence type="ECO:0000313" key="1">
    <source>
        <dbReference type="EMBL" id="CAB4883222.1"/>
    </source>
</evidence>
<dbReference type="EMBL" id="CAFBLU010000059">
    <property type="protein sequence ID" value="CAB4883222.1"/>
    <property type="molecule type" value="Genomic_DNA"/>
</dbReference>